<dbReference type="InterPro" id="IPR025938">
    <property type="entry name" value="RRXRR_dom"/>
</dbReference>
<accession>A0AA91V7C8</accession>
<feature type="domain" description="RRXRR" evidence="1">
    <location>
        <begin position="3"/>
        <end position="133"/>
    </location>
</feature>
<reference evidence="2 3" key="1">
    <citation type="submission" date="2017-09" db="EMBL/GenBank/DDBJ databases">
        <title>Large-scale bioinformatics analysis of Bacillus genomes uncovers conserved roles of natural products in bacterial physiology.</title>
        <authorList>
            <consortium name="Agbiome Team Llc"/>
            <person name="Bleich R.M."/>
            <person name="Grubbs K.J."/>
            <person name="Santa Maria K.C."/>
            <person name="Allen S.E."/>
            <person name="Farag S."/>
            <person name="Shank E.A."/>
            <person name="Bowers A."/>
        </authorList>
    </citation>
    <scope>NUCLEOTIDE SEQUENCE [LARGE SCALE GENOMIC DNA]</scope>
    <source>
        <strain evidence="2 3">AFS092012</strain>
    </source>
</reference>
<dbReference type="NCBIfam" id="NF040563">
    <property type="entry name" value="guided_IscB"/>
    <property type="match status" value="1"/>
</dbReference>
<name>A0AA91V7C8_9BACI</name>
<protein>
    <submittedName>
        <fullName evidence="2">Paclitaxel/taxanoid biosynthesis susceptibility protein TS1</fullName>
    </submittedName>
</protein>
<dbReference type="Proteomes" id="UP000221020">
    <property type="component" value="Unassembled WGS sequence"/>
</dbReference>
<dbReference type="Pfam" id="PF14239">
    <property type="entry name" value="RRXRR"/>
    <property type="match status" value="1"/>
</dbReference>
<organism evidence="2 3">
    <name type="scientific">Bacillus pseudomycoides</name>
    <dbReference type="NCBI Taxonomy" id="64104"/>
    <lineage>
        <taxon>Bacteria</taxon>
        <taxon>Bacillati</taxon>
        <taxon>Bacillota</taxon>
        <taxon>Bacilli</taxon>
        <taxon>Bacillales</taxon>
        <taxon>Bacillaceae</taxon>
        <taxon>Bacillus</taxon>
        <taxon>Bacillus cereus group</taxon>
    </lineage>
</organism>
<dbReference type="InterPro" id="IPR047693">
    <property type="entry name" value="RNA-guided_IscB-like"/>
</dbReference>
<comment type="caution">
    <text evidence="2">The sequence shown here is derived from an EMBL/GenBank/DDBJ whole genome shotgun (WGS) entry which is preliminary data.</text>
</comment>
<evidence type="ECO:0000313" key="2">
    <source>
        <dbReference type="EMBL" id="PED79972.1"/>
    </source>
</evidence>
<feature type="non-terminal residue" evidence="2">
    <location>
        <position position="134"/>
    </location>
</feature>
<gene>
    <name evidence="2" type="ORF">CON65_25360</name>
</gene>
<evidence type="ECO:0000259" key="1">
    <source>
        <dbReference type="Pfam" id="PF14239"/>
    </source>
</evidence>
<dbReference type="EMBL" id="NVOR01000157">
    <property type="protein sequence ID" value="PED79972.1"/>
    <property type="molecule type" value="Genomic_DNA"/>
</dbReference>
<evidence type="ECO:0000313" key="3">
    <source>
        <dbReference type="Proteomes" id="UP000221020"/>
    </source>
</evidence>
<proteinExistence type="predicted"/>
<sequence length="134" mass="15476">MRVFVKNVRGEPLMPCRNRKARLLLKQGKAKIVKYTPFTIQLLYATGETVQPVTIGVDSGAKHIGIAITTKDKVLAKGTIELRQDVKENLILRATLRRGRRQRKTRYREARFLNRKKKEGWLPPSIQNRVDNQI</sequence>
<dbReference type="AlphaFoldDB" id="A0AA91V7C8"/>